<dbReference type="PANTHER" id="PTHR46734:SF1">
    <property type="entry name" value="TELOMERIC REPEAT-BINDING FACTOR 1"/>
    <property type="match status" value="1"/>
</dbReference>
<organism evidence="5 6">
    <name type="scientific">Friedmanniomyces simplex</name>
    <dbReference type="NCBI Taxonomy" id="329884"/>
    <lineage>
        <taxon>Eukaryota</taxon>
        <taxon>Fungi</taxon>
        <taxon>Dikarya</taxon>
        <taxon>Ascomycota</taxon>
        <taxon>Pezizomycotina</taxon>
        <taxon>Dothideomycetes</taxon>
        <taxon>Dothideomycetidae</taxon>
        <taxon>Mycosphaerellales</taxon>
        <taxon>Teratosphaeriaceae</taxon>
        <taxon>Friedmanniomyces</taxon>
    </lineage>
</organism>
<dbReference type="SMART" id="SM00717">
    <property type="entry name" value="SANT"/>
    <property type="match status" value="2"/>
</dbReference>
<evidence type="ECO:0000313" key="5">
    <source>
        <dbReference type="EMBL" id="TKA80031.1"/>
    </source>
</evidence>
<dbReference type="AlphaFoldDB" id="A0A4U0XTW5"/>
<protein>
    <submittedName>
        <fullName evidence="5">Uncharacterized protein</fullName>
    </submittedName>
</protein>
<feature type="domain" description="HTH myb-type" evidence="4">
    <location>
        <begin position="159"/>
        <end position="214"/>
    </location>
</feature>
<dbReference type="InterPro" id="IPR001005">
    <property type="entry name" value="SANT/Myb"/>
</dbReference>
<evidence type="ECO:0000259" key="4">
    <source>
        <dbReference type="PROSITE" id="PS51294"/>
    </source>
</evidence>
<dbReference type="PROSITE" id="PS51294">
    <property type="entry name" value="HTH_MYB"/>
    <property type="match status" value="1"/>
</dbReference>
<keyword evidence="1" id="KW-0539">Nucleus</keyword>
<feature type="region of interest" description="Disordered" evidence="2">
    <location>
        <begin position="322"/>
        <end position="354"/>
    </location>
</feature>
<feature type="compositionally biased region" description="Basic and acidic residues" evidence="2">
    <location>
        <begin position="66"/>
        <end position="75"/>
    </location>
</feature>
<dbReference type="InterPro" id="IPR017930">
    <property type="entry name" value="Myb_dom"/>
</dbReference>
<evidence type="ECO:0000259" key="3">
    <source>
        <dbReference type="PROSITE" id="PS50090"/>
    </source>
</evidence>
<dbReference type="Pfam" id="PF00249">
    <property type="entry name" value="Myb_DNA-binding"/>
    <property type="match status" value="1"/>
</dbReference>
<feature type="domain" description="Myb-like" evidence="3">
    <location>
        <begin position="155"/>
        <end position="207"/>
    </location>
</feature>
<sequence length="511" mass="56177">MTSEPVYKPISLDVISRPNPVEPQSIPQRHPLNGTLQLSQASNKDLLRLLYDANGTLPENRPAKRSKLDDGKSMDLPKLPVRQNTKRLRIPPTLSGLHQPPPNAGLLPSISTEQPEARQTLPLQSPKDPATDKPILEAAMEVTACADPEPALSKTGKPKRNKWSDEETACLLKGVARFGVGNWTKILNCPDYHFLKRSALDLKDRFRVCCPNDYQRSKKQRPAPRPNPTGPGTSGSRPGRSDRKSGAELQDLGINQPFAKVQRRNRHEYSAAEDAALLTGFERHGSQWAAIRADEELELGHRTATDLRDRMRTKYPDLYAKAGLAPRPGVFPKPAKRGKKDEQPKTDGHAEVQRAPEHALALDKPPLLPTKTIEPIKQPQSSLLPDDDLFFGALFDGNDDGDDDDAEGITLDRGILDWPLDNLHSKPPPVAYEMSKTTMTIDPIATLNLPRPTVPQHANSGYSALPSLAAITAFNDFDMAGQLELPSLMLGSLESDGRSGGHFLGFDELLS</sequence>
<dbReference type="Gene3D" id="1.10.246.220">
    <property type="match status" value="2"/>
</dbReference>
<name>A0A4U0XTW5_9PEZI</name>
<dbReference type="EMBL" id="NAJQ01000078">
    <property type="protein sequence ID" value="TKA80031.1"/>
    <property type="molecule type" value="Genomic_DNA"/>
</dbReference>
<reference evidence="5 6" key="1">
    <citation type="submission" date="2017-03" db="EMBL/GenBank/DDBJ databases">
        <title>Genomes of endolithic fungi from Antarctica.</title>
        <authorList>
            <person name="Coleine C."/>
            <person name="Masonjones S."/>
            <person name="Stajich J.E."/>
        </authorList>
    </citation>
    <scope>NUCLEOTIDE SEQUENCE [LARGE SCALE GENOMIC DNA]</scope>
    <source>
        <strain evidence="5 6">CCFEE 5184</strain>
    </source>
</reference>
<dbReference type="InterPro" id="IPR052450">
    <property type="entry name" value="TRBD-Containing_Protein"/>
</dbReference>
<dbReference type="CDD" id="cd11660">
    <property type="entry name" value="SANT_TRF"/>
    <property type="match status" value="2"/>
</dbReference>
<dbReference type="PANTHER" id="PTHR46734">
    <property type="entry name" value="TELOMERIC REPEAT-BINDING FACTOR 1 TERF1"/>
    <property type="match status" value="1"/>
</dbReference>
<proteinExistence type="predicted"/>
<evidence type="ECO:0000256" key="2">
    <source>
        <dbReference type="SAM" id="MobiDB-lite"/>
    </source>
</evidence>
<gene>
    <name evidence="5" type="ORF">B0A55_01747</name>
</gene>
<feature type="region of interest" description="Disordered" evidence="2">
    <location>
        <begin position="213"/>
        <end position="264"/>
    </location>
</feature>
<dbReference type="Proteomes" id="UP000309340">
    <property type="component" value="Unassembled WGS sequence"/>
</dbReference>
<feature type="region of interest" description="Disordered" evidence="2">
    <location>
        <begin position="54"/>
        <end position="129"/>
    </location>
</feature>
<dbReference type="OrthoDB" id="608866at2759"/>
<feature type="compositionally biased region" description="Basic and acidic residues" evidence="2">
    <location>
        <begin position="339"/>
        <end position="354"/>
    </location>
</feature>
<dbReference type="PROSITE" id="PS50090">
    <property type="entry name" value="MYB_LIKE"/>
    <property type="match status" value="1"/>
</dbReference>
<accession>A0A4U0XTW5</accession>
<dbReference type="STRING" id="329884.A0A4U0XTW5"/>
<feature type="region of interest" description="Disordered" evidence="2">
    <location>
        <begin position="1"/>
        <end position="33"/>
    </location>
</feature>
<evidence type="ECO:0000313" key="6">
    <source>
        <dbReference type="Proteomes" id="UP000309340"/>
    </source>
</evidence>
<keyword evidence="6" id="KW-1185">Reference proteome</keyword>
<comment type="caution">
    <text evidence="5">The sequence shown here is derived from an EMBL/GenBank/DDBJ whole genome shotgun (WGS) entry which is preliminary data.</text>
</comment>
<dbReference type="InterPro" id="IPR009057">
    <property type="entry name" value="Homeodomain-like_sf"/>
</dbReference>
<dbReference type="SUPFAM" id="SSF46689">
    <property type="entry name" value="Homeodomain-like"/>
    <property type="match status" value="2"/>
</dbReference>
<evidence type="ECO:0000256" key="1">
    <source>
        <dbReference type="ARBA" id="ARBA00023242"/>
    </source>
</evidence>